<dbReference type="AlphaFoldDB" id="A0A2U2CIV5"/>
<proteinExistence type="predicted"/>
<dbReference type="Pfam" id="PF00583">
    <property type="entry name" value="Acetyltransf_1"/>
    <property type="match status" value="1"/>
</dbReference>
<dbReference type="InterPro" id="IPR016181">
    <property type="entry name" value="Acyl_CoA_acyltransferase"/>
</dbReference>
<dbReference type="RefSeq" id="WP_109531628.1">
    <property type="nucleotide sequence ID" value="NZ_QEYD01000001.1"/>
</dbReference>
<dbReference type="Gene3D" id="3.40.630.30">
    <property type="match status" value="1"/>
</dbReference>
<dbReference type="Proteomes" id="UP000244940">
    <property type="component" value="Unassembled WGS sequence"/>
</dbReference>
<sequence>MSAALFEALEASWPPASSASAGPFRRRDGAGGGKRTSATVLDGAFSEAALDALGPDPLFQIRPGVTEGQKALDHALEARGYRIVDPTVLMTAPIGTIAEKPRPITLPVIWPPLAIHRRIWETAQVGPERIAVMYRAADPKTAAIARIRDKPAGVGFVSVHEGIAMLHALYVEPPFRREGVGRDMVRGLAWWAQQNGAQTFALAVVAANTGARALYTALGMSEVAAYHYRETTP</sequence>
<keyword evidence="3" id="KW-0808">Transferase</keyword>
<organism evidence="3 4">
    <name type="scientific">Pararhodobacter marinus</name>
    <dbReference type="NCBI Taxonomy" id="2184063"/>
    <lineage>
        <taxon>Bacteria</taxon>
        <taxon>Pseudomonadati</taxon>
        <taxon>Pseudomonadota</taxon>
        <taxon>Alphaproteobacteria</taxon>
        <taxon>Rhodobacterales</taxon>
        <taxon>Paracoccaceae</taxon>
        <taxon>Pararhodobacter</taxon>
    </lineage>
</organism>
<reference evidence="3 4" key="1">
    <citation type="submission" date="2018-05" db="EMBL/GenBank/DDBJ databases">
        <title>Pararhodobacter marina sp. nov., isolated from deep-sea water of the Indian Ocean.</title>
        <authorList>
            <person name="Lai Q.Sr."/>
            <person name="Liu X."/>
            <person name="Shao Z."/>
        </authorList>
    </citation>
    <scope>NUCLEOTIDE SEQUENCE [LARGE SCALE GENOMIC DNA]</scope>
    <source>
        <strain evidence="3 4">CIC4N-9</strain>
    </source>
</reference>
<dbReference type="PANTHER" id="PTHR43072">
    <property type="entry name" value="N-ACETYLTRANSFERASE"/>
    <property type="match status" value="1"/>
</dbReference>
<dbReference type="CDD" id="cd04301">
    <property type="entry name" value="NAT_SF"/>
    <property type="match status" value="1"/>
</dbReference>
<accession>A0A2U2CIV5</accession>
<dbReference type="InterPro" id="IPR000182">
    <property type="entry name" value="GNAT_dom"/>
</dbReference>
<dbReference type="GO" id="GO:0016747">
    <property type="term" value="F:acyltransferase activity, transferring groups other than amino-acyl groups"/>
    <property type="evidence" value="ECO:0007669"/>
    <property type="project" value="InterPro"/>
</dbReference>
<dbReference type="OrthoDB" id="7301318at2"/>
<dbReference type="PANTHER" id="PTHR43072:SF60">
    <property type="entry name" value="L-2,4-DIAMINOBUTYRIC ACID ACETYLTRANSFERASE"/>
    <property type="match status" value="1"/>
</dbReference>
<keyword evidence="4" id="KW-1185">Reference proteome</keyword>
<evidence type="ECO:0000259" key="2">
    <source>
        <dbReference type="PROSITE" id="PS51186"/>
    </source>
</evidence>
<evidence type="ECO:0000313" key="3">
    <source>
        <dbReference type="EMBL" id="PWE31827.1"/>
    </source>
</evidence>
<name>A0A2U2CIV5_9RHOB</name>
<dbReference type="EMBL" id="QEYD01000001">
    <property type="protein sequence ID" value="PWE31827.1"/>
    <property type="molecule type" value="Genomic_DNA"/>
</dbReference>
<dbReference type="SUPFAM" id="SSF55729">
    <property type="entry name" value="Acyl-CoA N-acyltransferases (Nat)"/>
    <property type="match status" value="1"/>
</dbReference>
<evidence type="ECO:0000256" key="1">
    <source>
        <dbReference type="SAM" id="MobiDB-lite"/>
    </source>
</evidence>
<evidence type="ECO:0000313" key="4">
    <source>
        <dbReference type="Proteomes" id="UP000244940"/>
    </source>
</evidence>
<protein>
    <submittedName>
        <fullName evidence="3">GNAT family N-acetyltransferase</fullName>
    </submittedName>
</protein>
<feature type="domain" description="N-acetyltransferase" evidence="2">
    <location>
        <begin position="99"/>
        <end position="233"/>
    </location>
</feature>
<comment type="caution">
    <text evidence="3">The sequence shown here is derived from an EMBL/GenBank/DDBJ whole genome shotgun (WGS) entry which is preliminary data.</text>
</comment>
<gene>
    <name evidence="3" type="ORF">C4N9_02155</name>
</gene>
<dbReference type="PROSITE" id="PS51186">
    <property type="entry name" value="GNAT"/>
    <property type="match status" value="1"/>
</dbReference>
<dbReference type="GeneID" id="94363683"/>
<feature type="region of interest" description="Disordered" evidence="1">
    <location>
        <begin position="14"/>
        <end position="36"/>
    </location>
</feature>